<dbReference type="RefSeq" id="WP_152802484.1">
    <property type="nucleotide sequence ID" value="NZ_WHUF01000002.1"/>
</dbReference>
<reference evidence="2 3" key="1">
    <citation type="submission" date="2019-10" db="EMBL/GenBank/DDBJ databases">
        <title>Two novel species isolated from a subtropical stream in China.</title>
        <authorList>
            <person name="Lu H."/>
        </authorList>
    </citation>
    <scope>NUCLEOTIDE SEQUENCE [LARGE SCALE GENOMIC DNA]</scope>
    <source>
        <strain evidence="2 3">FT103W</strain>
    </source>
</reference>
<gene>
    <name evidence="2" type="ORF">GEV01_05595</name>
</gene>
<feature type="chain" id="PRO_5032799932" description="Transporter substrate-binding domain-containing protein" evidence="1">
    <location>
        <begin position="21"/>
        <end position="265"/>
    </location>
</feature>
<evidence type="ECO:0000313" key="2">
    <source>
        <dbReference type="EMBL" id="MQA18986.1"/>
    </source>
</evidence>
<dbReference type="SUPFAM" id="SSF53850">
    <property type="entry name" value="Periplasmic binding protein-like II"/>
    <property type="match status" value="1"/>
</dbReference>
<dbReference type="Proteomes" id="UP000444318">
    <property type="component" value="Unassembled WGS sequence"/>
</dbReference>
<dbReference type="Gene3D" id="3.40.190.10">
    <property type="entry name" value="Periplasmic binding protein-like II"/>
    <property type="match status" value="2"/>
</dbReference>
<sequence>MAIRAGILLMLATLAPLAQSAGVCTPLRVGYMDQNRPPYWMGEGEQVPEPPGAAVDLIRNAVMGSGFNCLPTLVRLPVARLKVALEAGDIDMTPLAEQPSYSAEIALPRDKEGNIDRNRALHNTLVVLVRVKDKIPAAANPNDYFRGKVLGSPQGNAYNARLREAGLTIDDGARDLERNIEKLKLGRVDGVVVNLVKPEHLAVTLKRYRGVVVQLPQPLINTRLWLAFNAGYYRAHHDQVEALWSWLDSHRGRLGDVMQKYRKQE</sequence>
<evidence type="ECO:0000313" key="3">
    <source>
        <dbReference type="Proteomes" id="UP000444318"/>
    </source>
</evidence>
<evidence type="ECO:0000256" key="1">
    <source>
        <dbReference type="SAM" id="SignalP"/>
    </source>
</evidence>
<keyword evidence="1" id="KW-0732">Signal</keyword>
<dbReference type="EMBL" id="WHUF01000002">
    <property type="protein sequence ID" value="MQA18986.1"/>
    <property type="molecule type" value="Genomic_DNA"/>
</dbReference>
<proteinExistence type="predicted"/>
<protein>
    <recommendedName>
        <fullName evidence="4">Transporter substrate-binding domain-containing protein</fullName>
    </recommendedName>
</protein>
<evidence type="ECO:0008006" key="4">
    <source>
        <dbReference type="Google" id="ProtNLM"/>
    </source>
</evidence>
<comment type="caution">
    <text evidence="2">The sequence shown here is derived from an EMBL/GenBank/DDBJ whole genome shotgun (WGS) entry which is preliminary data.</text>
</comment>
<keyword evidence="3" id="KW-1185">Reference proteome</keyword>
<feature type="signal peptide" evidence="1">
    <location>
        <begin position="1"/>
        <end position="20"/>
    </location>
</feature>
<accession>A0A843SEU8</accession>
<dbReference type="AlphaFoldDB" id="A0A843SEU8"/>
<organism evidence="2 3">
    <name type="scientific">Rugamonas rivuli</name>
    <dbReference type="NCBI Taxonomy" id="2743358"/>
    <lineage>
        <taxon>Bacteria</taxon>
        <taxon>Pseudomonadati</taxon>
        <taxon>Pseudomonadota</taxon>
        <taxon>Betaproteobacteria</taxon>
        <taxon>Burkholderiales</taxon>
        <taxon>Oxalobacteraceae</taxon>
        <taxon>Telluria group</taxon>
        <taxon>Rugamonas</taxon>
    </lineage>
</organism>
<name>A0A843SEU8_9BURK</name>